<name>B9T746_RICCO</name>
<dbReference type="EMBL" id="EQ974702">
    <property type="protein sequence ID" value="EEF28320.1"/>
    <property type="molecule type" value="Genomic_DNA"/>
</dbReference>
<protein>
    <submittedName>
        <fullName evidence="1">Uncharacterized protein</fullName>
    </submittedName>
</protein>
<keyword evidence="2" id="KW-1185">Reference proteome</keyword>
<proteinExistence type="predicted"/>
<reference evidence="2" key="1">
    <citation type="journal article" date="2010" name="Nat. Biotechnol.">
        <title>Draft genome sequence of the oilseed species Ricinus communis.</title>
        <authorList>
            <person name="Chan A.P."/>
            <person name="Crabtree J."/>
            <person name="Zhao Q."/>
            <person name="Lorenzi H."/>
            <person name="Orvis J."/>
            <person name="Puiu D."/>
            <person name="Melake-Berhan A."/>
            <person name="Jones K.M."/>
            <person name="Redman J."/>
            <person name="Chen G."/>
            <person name="Cahoon E.B."/>
            <person name="Gedil M."/>
            <person name="Stanke M."/>
            <person name="Haas B.J."/>
            <person name="Wortman J.R."/>
            <person name="Fraser-Liggett C.M."/>
            <person name="Ravel J."/>
            <person name="Rabinowicz P.D."/>
        </authorList>
    </citation>
    <scope>NUCLEOTIDE SEQUENCE [LARGE SCALE GENOMIC DNA]</scope>
    <source>
        <strain evidence="2">cv. Hale</strain>
    </source>
</reference>
<sequence length="83" mass="9423">MVYGACYLKGTRFFNRGGMIAGPSPRSARWPIGDSSLQALPALSNKNFRLDPRERWQQHKGKGPCSCYVRPLLSKWGSKFDIY</sequence>
<dbReference type="Proteomes" id="UP000008311">
    <property type="component" value="Unassembled WGS sequence"/>
</dbReference>
<organism evidence="1 2">
    <name type="scientific">Ricinus communis</name>
    <name type="common">Castor bean</name>
    <dbReference type="NCBI Taxonomy" id="3988"/>
    <lineage>
        <taxon>Eukaryota</taxon>
        <taxon>Viridiplantae</taxon>
        <taxon>Streptophyta</taxon>
        <taxon>Embryophyta</taxon>
        <taxon>Tracheophyta</taxon>
        <taxon>Spermatophyta</taxon>
        <taxon>Magnoliopsida</taxon>
        <taxon>eudicotyledons</taxon>
        <taxon>Gunneridae</taxon>
        <taxon>Pentapetalae</taxon>
        <taxon>rosids</taxon>
        <taxon>fabids</taxon>
        <taxon>Malpighiales</taxon>
        <taxon>Euphorbiaceae</taxon>
        <taxon>Acalyphoideae</taxon>
        <taxon>Acalypheae</taxon>
        <taxon>Ricinus</taxon>
    </lineage>
</organism>
<dbReference type="InParanoid" id="B9T746"/>
<evidence type="ECO:0000313" key="2">
    <source>
        <dbReference type="Proteomes" id="UP000008311"/>
    </source>
</evidence>
<dbReference type="AlphaFoldDB" id="B9T746"/>
<accession>B9T746</accession>
<gene>
    <name evidence="1" type="ORF">RCOM_1145470</name>
</gene>
<evidence type="ECO:0000313" key="1">
    <source>
        <dbReference type="EMBL" id="EEF28320.1"/>
    </source>
</evidence>